<dbReference type="InterPro" id="IPR019052">
    <property type="entry name" value="DUF2383"/>
</dbReference>
<protein>
    <submittedName>
        <fullName evidence="3">PA2169 family four-helix-bundle protein</fullName>
    </submittedName>
</protein>
<accession>A0ABV5CG11</accession>
<dbReference type="Pfam" id="PF09537">
    <property type="entry name" value="DUF2383"/>
    <property type="match status" value="1"/>
</dbReference>
<evidence type="ECO:0000259" key="2">
    <source>
        <dbReference type="Pfam" id="PF09537"/>
    </source>
</evidence>
<name>A0ABV5CG11_9SPHI</name>
<keyword evidence="1" id="KW-0175">Coiled coil</keyword>
<evidence type="ECO:0000313" key="4">
    <source>
        <dbReference type="Proteomes" id="UP001580928"/>
    </source>
</evidence>
<dbReference type="InterPro" id="IPR012347">
    <property type="entry name" value="Ferritin-like"/>
</dbReference>
<dbReference type="InterPro" id="IPR011971">
    <property type="entry name" value="CHP02284"/>
</dbReference>
<comment type="caution">
    <text evidence="3">The sequence shown here is derived from an EMBL/GenBank/DDBJ whole genome shotgun (WGS) entry which is preliminary data.</text>
</comment>
<dbReference type="RefSeq" id="WP_375558024.1">
    <property type="nucleotide sequence ID" value="NZ_JBBVGT010000003.1"/>
</dbReference>
<feature type="domain" description="DUF2383" evidence="2">
    <location>
        <begin position="7"/>
        <end position="115"/>
    </location>
</feature>
<keyword evidence="4" id="KW-1185">Reference proteome</keyword>
<dbReference type="NCBIfam" id="TIGR02284">
    <property type="entry name" value="PA2169 family four-helix-bundle protein"/>
    <property type="match status" value="1"/>
</dbReference>
<gene>
    <name evidence="3" type="ORF">WKR92_11690</name>
</gene>
<reference evidence="3 4" key="1">
    <citation type="submission" date="2024-04" db="EMBL/GenBank/DDBJ databases">
        <title>Albibacterium profundi sp. nov., isolated from sediment of the Challenger Deep of Mariana Trench.</title>
        <authorList>
            <person name="Wang Y."/>
        </authorList>
    </citation>
    <scope>NUCLEOTIDE SEQUENCE [LARGE SCALE GENOMIC DNA]</scope>
    <source>
        <strain evidence="3 4">RHL897</strain>
    </source>
</reference>
<dbReference type="EMBL" id="JBBVGT010000003">
    <property type="protein sequence ID" value="MFB5946495.1"/>
    <property type="molecule type" value="Genomic_DNA"/>
</dbReference>
<dbReference type="Gene3D" id="1.20.1260.10">
    <property type="match status" value="1"/>
</dbReference>
<feature type="coiled-coil region" evidence="1">
    <location>
        <begin position="15"/>
        <end position="67"/>
    </location>
</feature>
<organism evidence="3 4">
    <name type="scientific">Albibacterium profundi</name>
    <dbReference type="NCBI Taxonomy" id="3134906"/>
    <lineage>
        <taxon>Bacteria</taxon>
        <taxon>Pseudomonadati</taxon>
        <taxon>Bacteroidota</taxon>
        <taxon>Sphingobacteriia</taxon>
        <taxon>Sphingobacteriales</taxon>
        <taxon>Sphingobacteriaceae</taxon>
        <taxon>Albibacterium</taxon>
    </lineage>
</organism>
<sequence length="151" mass="16977">MSIASKTSETLNDLIKINNDRIEGYEKAIKELDTEDTDLQSLFREFCSQSEGLKRELEQNVMELGEETADGSTASGSIYRAWMDVKAAFSGDTRKAVLQSCEFGEDAAQKAYRMAEEEPDIAPNTKILISKQKLDLKSSHDRVKTLRDSME</sequence>
<dbReference type="InterPro" id="IPR016920">
    <property type="entry name" value="UCP029477"/>
</dbReference>
<evidence type="ECO:0000256" key="1">
    <source>
        <dbReference type="SAM" id="Coils"/>
    </source>
</evidence>
<dbReference type="PIRSF" id="PIRSF029477">
    <property type="entry name" value="UCP029477"/>
    <property type="match status" value="1"/>
</dbReference>
<dbReference type="Proteomes" id="UP001580928">
    <property type="component" value="Unassembled WGS sequence"/>
</dbReference>
<evidence type="ECO:0000313" key="3">
    <source>
        <dbReference type="EMBL" id="MFB5946495.1"/>
    </source>
</evidence>
<proteinExistence type="predicted"/>